<evidence type="ECO:0000313" key="3">
    <source>
        <dbReference type="Proteomes" id="UP001552299"/>
    </source>
</evidence>
<name>A0ABD0V1D0_DENTH</name>
<protein>
    <submittedName>
        <fullName evidence="2">Uncharacterized protein</fullName>
    </submittedName>
</protein>
<accession>A0ABD0V1D0</accession>
<organism evidence="2 3">
    <name type="scientific">Dendrobium thyrsiflorum</name>
    <name type="common">Pinecone-like raceme dendrobium</name>
    <name type="synonym">Orchid</name>
    <dbReference type="NCBI Taxonomy" id="117978"/>
    <lineage>
        <taxon>Eukaryota</taxon>
        <taxon>Viridiplantae</taxon>
        <taxon>Streptophyta</taxon>
        <taxon>Embryophyta</taxon>
        <taxon>Tracheophyta</taxon>
        <taxon>Spermatophyta</taxon>
        <taxon>Magnoliopsida</taxon>
        <taxon>Liliopsida</taxon>
        <taxon>Asparagales</taxon>
        <taxon>Orchidaceae</taxon>
        <taxon>Epidendroideae</taxon>
        <taxon>Malaxideae</taxon>
        <taxon>Dendrobiinae</taxon>
        <taxon>Dendrobium</taxon>
    </lineage>
</organism>
<dbReference type="EMBL" id="JANQDX010000009">
    <property type="protein sequence ID" value="KAL0918887.1"/>
    <property type="molecule type" value="Genomic_DNA"/>
</dbReference>
<reference evidence="2 3" key="1">
    <citation type="journal article" date="2024" name="Plant Biotechnol. J.">
        <title>Dendrobium thyrsiflorum genome and its molecular insights into genes involved in important horticultural traits.</title>
        <authorList>
            <person name="Chen B."/>
            <person name="Wang J.Y."/>
            <person name="Zheng P.J."/>
            <person name="Li K.L."/>
            <person name="Liang Y.M."/>
            <person name="Chen X.F."/>
            <person name="Zhang C."/>
            <person name="Zhao X."/>
            <person name="He X."/>
            <person name="Zhang G.Q."/>
            <person name="Liu Z.J."/>
            <person name="Xu Q."/>
        </authorList>
    </citation>
    <scope>NUCLEOTIDE SEQUENCE [LARGE SCALE GENOMIC DNA]</scope>
    <source>
        <strain evidence="2">GZMU011</strain>
    </source>
</reference>
<comment type="caution">
    <text evidence="2">The sequence shown here is derived from an EMBL/GenBank/DDBJ whole genome shotgun (WGS) entry which is preliminary data.</text>
</comment>
<dbReference type="AlphaFoldDB" id="A0ABD0V1D0"/>
<evidence type="ECO:0000313" key="2">
    <source>
        <dbReference type="EMBL" id="KAL0918887.1"/>
    </source>
</evidence>
<proteinExistence type="predicted"/>
<evidence type="ECO:0000256" key="1">
    <source>
        <dbReference type="SAM" id="MobiDB-lite"/>
    </source>
</evidence>
<sequence length="149" mass="16568">MESRLGGMEEMIKKLMEMQFKAPQAIPIANPQRDLTGVPLAESKGKEIEREEFNEASFFHQEPPPGAPRRGGLGFPDEKIVGREFYGGIYGGSGRETDYGRPFGQGEASHPFLPKHMLDGFSAVVLSGQHRDVKLSNGERKMTLCCRTR</sequence>
<gene>
    <name evidence="2" type="ORF">M5K25_010934</name>
</gene>
<feature type="region of interest" description="Disordered" evidence="1">
    <location>
        <begin position="54"/>
        <end position="74"/>
    </location>
</feature>
<dbReference type="Proteomes" id="UP001552299">
    <property type="component" value="Unassembled WGS sequence"/>
</dbReference>
<keyword evidence="3" id="KW-1185">Reference proteome</keyword>